<dbReference type="InParanoid" id="A0A0G4EHX5"/>
<evidence type="ECO:0000256" key="1">
    <source>
        <dbReference type="SAM" id="MobiDB-lite"/>
    </source>
</evidence>
<dbReference type="EMBL" id="CDMY01000228">
    <property type="protein sequence ID" value="CEL95539.1"/>
    <property type="molecule type" value="Genomic_DNA"/>
</dbReference>
<reference evidence="2 3" key="1">
    <citation type="submission" date="2014-11" db="EMBL/GenBank/DDBJ databases">
        <authorList>
            <person name="Zhu J."/>
            <person name="Qi W."/>
            <person name="Song R."/>
        </authorList>
    </citation>
    <scope>NUCLEOTIDE SEQUENCE [LARGE SCALE GENOMIC DNA]</scope>
</reference>
<accession>A0A0G4EHX5</accession>
<protein>
    <submittedName>
        <fullName evidence="2">Uncharacterized protein</fullName>
    </submittedName>
</protein>
<sequence>MSQIEVCNVDMPDAALYQFALSRLPPPSQPASSRPSLANLKTRLSQGKPLSLLGKDANAARLTASIADLEPFKRGLFGEAPIVGGGGGTAVTIKSPSAKEGGDGDHREIFPNTPPDAPPLFNWTNQMAANARLMRHLQTPKASFAASPLNQAAMDELDEQQLEKGLPTNAFNMAMEGEGEELMDEEEDEEAGHRRRPIRAKLHHRTTGDAGKNS</sequence>
<keyword evidence="3" id="KW-1185">Reference proteome</keyword>
<feature type="region of interest" description="Disordered" evidence="1">
    <location>
        <begin position="179"/>
        <end position="214"/>
    </location>
</feature>
<gene>
    <name evidence="2" type="ORF">Vbra_11969</name>
</gene>
<evidence type="ECO:0000313" key="3">
    <source>
        <dbReference type="Proteomes" id="UP000041254"/>
    </source>
</evidence>
<dbReference type="AlphaFoldDB" id="A0A0G4EHX5"/>
<dbReference type="Proteomes" id="UP000041254">
    <property type="component" value="Unassembled WGS sequence"/>
</dbReference>
<name>A0A0G4EHX5_VITBC</name>
<feature type="compositionally biased region" description="Acidic residues" evidence="1">
    <location>
        <begin position="179"/>
        <end position="190"/>
    </location>
</feature>
<evidence type="ECO:0000313" key="2">
    <source>
        <dbReference type="EMBL" id="CEL95539.1"/>
    </source>
</evidence>
<feature type="compositionally biased region" description="Basic residues" evidence="1">
    <location>
        <begin position="193"/>
        <end position="205"/>
    </location>
</feature>
<proteinExistence type="predicted"/>
<dbReference type="VEuPathDB" id="CryptoDB:Vbra_11969"/>
<organism evidence="2 3">
    <name type="scientific">Vitrella brassicaformis (strain CCMP3155)</name>
    <dbReference type="NCBI Taxonomy" id="1169540"/>
    <lineage>
        <taxon>Eukaryota</taxon>
        <taxon>Sar</taxon>
        <taxon>Alveolata</taxon>
        <taxon>Colpodellida</taxon>
        <taxon>Vitrellaceae</taxon>
        <taxon>Vitrella</taxon>
    </lineage>
</organism>